<dbReference type="Gene3D" id="3.90.550.10">
    <property type="entry name" value="Spore Coat Polysaccharide Biosynthesis Protein SpsA, Chain A"/>
    <property type="match status" value="1"/>
</dbReference>
<dbReference type="InterPro" id="IPR039528">
    <property type="entry name" value="DPM1-like"/>
</dbReference>
<feature type="domain" description="Glycosyltransferase 2-like" evidence="4">
    <location>
        <begin position="7"/>
        <end position="168"/>
    </location>
</feature>
<dbReference type="InterPro" id="IPR029044">
    <property type="entry name" value="Nucleotide-diphossugar_trans"/>
</dbReference>
<name>A0A1F2WHH3_9ACTN</name>
<evidence type="ECO:0000256" key="2">
    <source>
        <dbReference type="ARBA" id="ARBA00022676"/>
    </source>
</evidence>
<keyword evidence="3" id="KW-0808">Transferase</keyword>
<comment type="similarity">
    <text evidence="1">Belongs to the glycosyltransferase 2 family.</text>
</comment>
<dbReference type="STRING" id="1797197.A2Y75_03655"/>
<comment type="caution">
    <text evidence="5">The sequence shown here is derived from an EMBL/GenBank/DDBJ whole genome shotgun (WGS) entry which is preliminary data.</text>
</comment>
<dbReference type="SUPFAM" id="SSF53448">
    <property type="entry name" value="Nucleotide-diphospho-sugar transferases"/>
    <property type="match status" value="1"/>
</dbReference>
<protein>
    <recommendedName>
        <fullName evidence="4">Glycosyltransferase 2-like domain-containing protein</fullName>
    </recommendedName>
</protein>
<evidence type="ECO:0000259" key="4">
    <source>
        <dbReference type="Pfam" id="PF00535"/>
    </source>
</evidence>
<reference evidence="5 6" key="1">
    <citation type="journal article" date="2016" name="Nat. Commun.">
        <title>Thousands of microbial genomes shed light on interconnected biogeochemical processes in an aquifer system.</title>
        <authorList>
            <person name="Anantharaman K."/>
            <person name="Brown C.T."/>
            <person name="Hug L.A."/>
            <person name="Sharon I."/>
            <person name="Castelle C.J."/>
            <person name="Probst A.J."/>
            <person name="Thomas B.C."/>
            <person name="Singh A."/>
            <person name="Wilkins M.J."/>
            <person name="Karaoz U."/>
            <person name="Brodie E.L."/>
            <person name="Williams K.H."/>
            <person name="Hubbard S.S."/>
            <person name="Banfield J.F."/>
        </authorList>
    </citation>
    <scope>NUCLEOTIDE SEQUENCE [LARGE SCALE GENOMIC DNA]</scope>
</reference>
<dbReference type="GO" id="GO:0016020">
    <property type="term" value="C:membrane"/>
    <property type="evidence" value="ECO:0007669"/>
    <property type="project" value="GOC"/>
</dbReference>
<accession>A0A1F2WHH3</accession>
<evidence type="ECO:0000256" key="3">
    <source>
        <dbReference type="ARBA" id="ARBA00022679"/>
    </source>
</evidence>
<dbReference type="EMBL" id="MELK01000047">
    <property type="protein sequence ID" value="OFW56307.1"/>
    <property type="molecule type" value="Genomic_DNA"/>
</dbReference>
<gene>
    <name evidence="5" type="ORF">A2Y75_03655</name>
</gene>
<dbReference type="FunFam" id="3.90.550.10:FF:000122">
    <property type="entry name" value="Dolichol-phosphate mannosyltransferase subunit 1"/>
    <property type="match status" value="1"/>
</dbReference>
<sequence>MREIVAVIPTYNERENIEKIVDVILAQPLELSVLIVDDNSPDGTGEIADAIAERDDRVEVLHRRGKEGLGTAYRAGFRYALDRGAQYLFEIDADFSHNPNDLPRLYAGACEGDAAVGSRYVKGGACSNWSIFRWMISRGGNLYTKALARTRTIDTTSGFRCYTKRVLEAIPLDRVTSQGYAFQIEMTYVTEALGFKIIEVPITFSEREGGQSKMGSDIFWEGLRVVWGLRHKYSDLTYTKVSGTFV</sequence>
<keyword evidence="2" id="KW-0328">Glycosyltransferase</keyword>
<dbReference type="AlphaFoldDB" id="A0A1F2WHH3"/>
<evidence type="ECO:0000256" key="1">
    <source>
        <dbReference type="ARBA" id="ARBA00006739"/>
    </source>
</evidence>
<evidence type="ECO:0000313" key="5">
    <source>
        <dbReference type="EMBL" id="OFW56307.1"/>
    </source>
</evidence>
<dbReference type="InterPro" id="IPR001173">
    <property type="entry name" value="Glyco_trans_2-like"/>
</dbReference>
<dbReference type="PANTHER" id="PTHR43398">
    <property type="entry name" value="DOLICHOL-PHOSPHATE MANNOSYLTRANSFERASE SUBUNIT 1"/>
    <property type="match status" value="1"/>
</dbReference>
<dbReference type="GO" id="GO:0004582">
    <property type="term" value="F:dolichyl-phosphate beta-D-mannosyltransferase activity"/>
    <property type="evidence" value="ECO:0007669"/>
    <property type="project" value="InterPro"/>
</dbReference>
<dbReference type="Proteomes" id="UP000177876">
    <property type="component" value="Unassembled WGS sequence"/>
</dbReference>
<proteinExistence type="inferred from homology"/>
<dbReference type="PANTHER" id="PTHR43398:SF1">
    <property type="entry name" value="DOLICHOL-PHOSPHATE MANNOSYLTRANSFERASE SUBUNIT 1"/>
    <property type="match status" value="1"/>
</dbReference>
<evidence type="ECO:0000313" key="6">
    <source>
        <dbReference type="Proteomes" id="UP000177876"/>
    </source>
</evidence>
<dbReference type="GO" id="GO:0009247">
    <property type="term" value="P:glycolipid biosynthetic process"/>
    <property type="evidence" value="ECO:0007669"/>
    <property type="project" value="TreeGrafter"/>
</dbReference>
<organism evidence="5 6">
    <name type="scientific">Candidatus Solincola sediminis</name>
    <dbReference type="NCBI Taxonomy" id="1797199"/>
    <lineage>
        <taxon>Bacteria</taxon>
        <taxon>Bacillati</taxon>
        <taxon>Actinomycetota</taxon>
        <taxon>Candidatus Geothermincolia</taxon>
        <taxon>Candidatus Geothermincolales</taxon>
        <taxon>Candidatus Geothermincolaceae</taxon>
        <taxon>Candidatus Solincola</taxon>
    </lineage>
</organism>
<dbReference type="CDD" id="cd06442">
    <property type="entry name" value="DPM1_like"/>
    <property type="match status" value="1"/>
</dbReference>
<dbReference type="Pfam" id="PF00535">
    <property type="entry name" value="Glycos_transf_2"/>
    <property type="match status" value="1"/>
</dbReference>